<dbReference type="AlphaFoldDB" id="A0A1G7QQ70"/>
<dbReference type="EMBL" id="FNBM01000006">
    <property type="protein sequence ID" value="SDG00658.1"/>
    <property type="molecule type" value="Genomic_DNA"/>
</dbReference>
<dbReference type="Proteomes" id="UP000243378">
    <property type="component" value="Unassembled WGS sequence"/>
</dbReference>
<name>A0A1G7QQ70_9GAMM</name>
<dbReference type="PANTHER" id="PTHR47829:SF1">
    <property type="entry name" value="HAD FAMILY PHOSPHATASE"/>
    <property type="match status" value="1"/>
</dbReference>
<dbReference type="OrthoDB" id="3806873at2"/>
<gene>
    <name evidence="2" type="ORF">SAMN05216381_2909</name>
</gene>
<dbReference type="InterPro" id="IPR052898">
    <property type="entry name" value="ACAD10-like"/>
</dbReference>
<feature type="domain" description="Aminoglycoside phosphotransferase" evidence="1">
    <location>
        <begin position="38"/>
        <end position="274"/>
    </location>
</feature>
<dbReference type="Gene3D" id="3.90.1200.10">
    <property type="match status" value="1"/>
</dbReference>
<dbReference type="RefSeq" id="WP_092369239.1">
    <property type="nucleotide sequence ID" value="NZ_FNBM01000006.1"/>
</dbReference>
<sequence length="355" mass="40582">MTLTDRSSAIRQGEELDTRCIDGYLKAHIADLRGEPQISQFPGGASNLTYLLRYADQDLVLRRPPFGSKAKSAHDMGREFRILNKLRDVFPYCPQAFVHCTDESVIGAEFYVMERVEGIILRADLPAELAFTPAQTTTLCKSFIDRLVELHQVDYQRCGLGDLGKPDGYVARQISGWNQRYDNARTPDAPLWQEVRDWLQEKMPADHPQPAIVHNDYRFDNVILDPQDPMRIIGVLDWELTTLGDPLMDLGNTLAYWIEADDPAPVQLIRRQPSNAPGMLTRQAFVDYYAQRAGIEINNFDFYYIYGLFRLAGIVQQIYYRYYHGQTADKRFAPFVQMNALLEQMALGVTARSSL</sequence>
<organism evidence="2 3">
    <name type="scientific">Phytopseudomonas seleniipraecipitans</name>
    <dbReference type="NCBI Taxonomy" id="640205"/>
    <lineage>
        <taxon>Bacteria</taxon>
        <taxon>Pseudomonadati</taxon>
        <taxon>Pseudomonadota</taxon>
        <taxon>Gammaproteobacteria</taxon>
        <taxon>Pseudomonadales</taxon>
        <taxon>Pseudomonadaceae</taxon>
        <taxon>Phytopseudomonas</taxon>
    </lineage>
</organism>
<dbReference type="SUPFAM" id="SSF56112">
    <property type="entry name" value="Protein kinase-like (PK-like)"/>
    <property type="match status" value="1"/>
</dbReference>
<dbReference type="InterPro" id="IPR041726">
    <property type="entry name" value="ACAD10_11_N"/>
</dbReference>
<dbReference type="PANTHER" id="PTHR47829">
    <property type="entry name" value="HYDROLASE, PUTATIVE (AFU_ORTHOLOGUE AFUA_1G12880)-RELATED"/>
    <property type="match status" value="1"/>
</dbReference>
<evidence type="ECO:0000313" key="3">
    <source>
        <dbReference type="Proteomes" id="UP000243378"/>
    </source>
</evidence>
<dbReference type="GO" id="GO:0016301">
    <property type="term" value="F:kinase activity"/>
    <property type="evidence" value="ECO:0007669"/>
    <property type="project" value="UniProtKB-KW"/>
</dbReference>
<dbReference type="STRING" id="640205.SAMN05216381_2909"/>
<evidence type="ECO:0000313" key="2">
    <source>
        <dbReference type="EMBL" id="SDG00658.1"/>
    </source>
</evidence>
<dbReference type="Pfam" id="PF01636">
    <property type="entry name" value="APH"/>
    <property type="match status" value="1"/>
</dbReference>
<keyword evidence="2" id="KW-0418">Kinase</keyword>
<dbReference type="InterPro" id="IPR002575">
    <property type="entry name" value="Aminoglycoside_PTrfase"/>
</dbReference>
<proteinExistence type="predicted"/>
<evidence type="ECO:0000259" key="1">
    <source>
        <dbReference type="Pfam" id="PF01636"/>
    </source>
</evidence>
<reference evidence="2 3" key="1">
    <citation type="submission" date="2016-10" db="EMBL/GenBank/DDBJ databases">
        <authorList>
            <person name="de Groot N.N."/>
        </authorList>
    </citation>
    <scope>NUCLEOTIDE SEQUENCE [LARGE SCALE GENOMIC DNA]</scope>
    <source>
        <strain evidence="2 3">LMG 25475</strain>
    </source>
</reference>
<dbReference type="CDD" id="cd05154">
    <property type="entry name" value="ACAD10_11_N-like"/>
    <property type="match status" value="1"/>
</dbReference>
<dbReference type="InterPro" id="IPR011009">
    <property type="entry name" value="Kinase-like_dom_sf"/>
</dbReference>
<keyword evidence="2" id="KW-0808">Transferase</keyword>
<accession>A0A1G7QQ70</accession>
<protein>
    <submittedName>
        <fullName evidence="2">Predicted kinase, aminoglycoside phosphotransferase (APT) family</fullName>
    </submittedName>
</protein>
<dbReference type="Gene3D" id="3.30.200.20">
    <property type="entry name" value="Phosphorylase Kinase, domain 1"/>
    <property type="match status" value="1"/>
</dbReference>